<accession>A0A1I5G1S0</accession>
<name>A0A1I5G1S0_9HYPH</name>
<gene>
    <name evidence="1" type="ORF">SAMN04488056_104314</name>
</gene>
<reference evidence="1 2" key="1">
    <citation type="submission" date="2016-10" db="EMBL/GenBank/DDBJ databases">
        <authorList>
            <person name="de Groot N.N."/>
        </authorList>
    </citation>
    <scope>NUCLEOTIDE SEQUENCE [LARGE SCALE GENOMIC DNA]</scope>
    <source>
        <strain evidence="1 2">CGMCC 1.9157</strain>
    </source>
</reference>
<dbReference type="EMBL" id="FOVR01000004">
    <property type="protein sequence ID" value="SFO29937.1"/>
    <property type="molecule type" value="Genomic_DNA"/>
</dbReference>
<keyword evidence="2" id="KW-1185">Reference proteome</keyword>
<dbReference type="RefSeq" id="WP_139229255.1">
    <property type="nucleotide sequence ID" value="NZ_FOVR01000004.1"/>
</dbReference>
<organism evidence="1 2">
    <name type="scientific">Cohaesibacter marisflavi</name>
    <dbReference type="NCBI Taxonomy" id="655353"/>
    <lineage>
        <taxon>Bacteria</taxon>
        <taxon>Pseudomonadati</taxon>
        <taxon>Pseudomonadota</taxon>
        <taxon>Alphaproteobacteria</taxon>
        <taxon>Hyphomicrobiales</taxon>
        <taxon>Cohaesibacteraceae</taxon>
    </lineage>
</organism>
<sequence>MREDAQLLESGSPVKTADYIYAHLQDLTRLARRDELAMLVYLLEMAQIEAMEVSKQIRPAKSL</sequence>
<evidence type="ECO:0000313" key="2">
    <source>
        <dbReference type="Proteomes" id="UP000199236"/>
    </source>
</evidence>
<proteinExistence type="predicted"/>
<protein>
    <submittedName>
        <fullName evidence="1">Uncharacterized protein</fullName>
    </submittedName>
</protein>
<evidence type="ECO:0000313" key="1">
    <source>
        <dbReference type="EMBL" id="SFO29937.1"/>
    </source>
</evidence>
<dbReference type="AlphaFoldDB" id="A0A1I5G1S0"/>
<dbReference type="OrthoDB" id="7916800at2"/>
<dbReference type="Proteomes" id="UP000199236">
    <property type="component" value="Unassembled WGS sequence"/>
</dbReference>